<keyword evidence="3" id="KW-0805">Transcription regulation</keyword>
<dbReference type="CDD" id="cd00009">
    <property type="entry name" value="AAA"/>
    <property type="match status" value="1"/>
</dbReference>
<dbReference type="SUPFAM" id="SSF52540">
    <property type="entry name" value="P-loop containing nucleoside triphosphate hydrolases"/>
    <property type="match status" value="1"/>
</dbReference>
<dbReference type="Gene3D" id="3.40.50.300">
    <property type="entry name" value="P-loop containing nucleotide triphosphate hydrolases"/>
    <property type="match status" value="1"/>
</dbReference>
<dbReference type="PROSITE" id="PS00688">
    <property type="entry name" value="SIGMA54_INTERACT_3"/>
    <property type="match status" value="1"/>
</dbReference>
<dbReference type="CDD" id="cd00060">
    <property type="entry name" value="FHA"/>
    <property type="match status" value="1"/>
</dbReference>
<keyword evidence="1" id="KW-0547">Nucleotide-binding</keyword>
<protein>
    <submittedName>
        <fullName evidence="7">Sigma 54-interacting transcriptional regulator</fullName>
    </submittedName>
</protein>
<keyword evidence="4" id="KW-0238">DNA-binding</keyword>
<dbReference type="InterPro" id="IPR002197">
    <property type="entry name" value="HTH_Fis"/>
</dbReference>
<dbReference type="InterPro" id="IPR027417">
    <property type="entry name" value="P-loop_NTPase"/>
</dbReference>
<dbReference type="Proteomes" id="UP001379533">
    <property type="component" value="Chromosome"/>
</dbReference>
<dbReference type="InterPro" id="IPR009057">
    <property type="entry name" value="Homeodomain-like_sf"/>
</dbReference>
<dbReference type="PROSITE" id="PS00676">
    <property type="entry name" value="SIGMA54_INTERACT_2"/>
    <property type="match status" value="1"/>
</dbReference>
<organism evidence="7 8">
    <name type="scientific">Pendulispora brunnea</name>
    <dbReference type="NCBI Taxonomy" id="2905690"/>
    <lineage>
        <taxon>Bacteria</taxon>
        <taxon>Pseudomonadati</taxon>
        <taxon>Myxococcota</taxon>
        <taxon>Myxococcia</taxon>
        <taxon>Myxococcales</taxon>
        <taxon>Sorangiineae</taxon>
        <taxon>Pendulisporaceae</taxon>
        <taxon>Pendulispora</taxon>
    </lineage>
</organism>
<gene>
    <name evidence="7" type="ORF">LZC95_50775</name>
</gene>
<keyword evidence="2" id="KW-0067">ATP-binding</keyword>
<keyword evidence="8" id="KW-1185">Reference proteome</keyword>
<dbReference type="Gene3D" id="2.60.200.20">
    <property type="match status" value="1"/>
</dbReference>
<evidence type="ECO:0000259" key="6">
    <source>
        <dbReference type="PROSITE" id="PS50045"/>
    </source>
</evidence>
<dbReference type="InterPro" id="IPR002078">
    <property type="entry name" value="Sigma_54_int"/>
</dbReference>
<dbReference type="EMBL" id="CP089982">
    <property type="protein sequence ID" value="WXA94692.1"/>
    <property type="molecule type" value="Genomic_DNA"/>
</dbReference>
<dbReference type="RefSeq" id="WP_394845303.1">
    <property type="nucleotide sequence ID" value="NZ_CP089982.1"/>
</dbReference>
<feature type="domain" description="Sigma-54 factor interaction" evidence="6">
    <location>
        <begin position="270"/>
        <end position="499"/>
    </location>
</feature>
<dbReference type="InterPro" id="IPR003593">
    <property type="entry name" value="AAA+_ATPase"/>
</dbReference>
<dbReference type="PANTHER" id="PTHR32071">
    <property type="entry name" value="TRANSCRIPTIONAL REGULATORY PROTEIN"/>
    <property type="match status" value="1"/>
</dbReference>
<evidence type="ECO:0000256" key="2">
    <source>
        <dbReference type="ARBA" id="ARBA00022840"/>
    </source>
</evidence>
<dbReference type="SMART" id="SM00382">
    <property type="entry name" value="AAA"/>
    <property type="match status" value="1"/>
</dbReference>
<dbReference type="Pfam" id="PF25601">
    <property type="entry name" value="AAA_lid_14"/>
    <property type="match status" value="1"/>
</dbReference>
<evidence type="ECO:0000256" key="1">
    <source>
        <dbReference type="ARBA" id="ARBA00022741"/>
    </source>
</evidence>
<dbReference type="Pfam" id="PF16697">
    <property type="entry name" value="Yop-YscD_cpl"/>
    <property type="match status" value="1"/>
</dbReference>
<proteinExistence type="predicted"/>
<evidence type="ECO:0000256" key="3">
    <source>
        <dbReference type="ARBA" id="ARBA00023015"/>
    </source>
</evidence>
<dbReference type="Gene3D" id="1.10.8.60">
    <property type="match status" value="1"/>
</dbReference>
<dbReference type="SUPFAM" id="SSF49879">
    <property type="entry name" value="SMAD/FHA domain"/>
    <property type="match status" value="1"/>
</dbReference>
<evidence type="ECO:0000256" key="4">
    <source>
        <dbReference type="ARBA" id="ARBA00023125"/>
    </source>
</evidence>
<dbReference type="InterPro" id="IPR008984">
    <property type="entry name" value="SMAD_FHA_dom_sf"/>
</dbReference>
<evidence type="ECO:0000313" key="8">
    <source>
        <dbReference type="Proteomes" id="UP001379533"/>
    </source>
</evidence>
<dbReference type="InterPro" id="IPR058031">
    <property type="entry name" value="AAA_lid_NorR"/>
</dbReference>
<keyword evidence="5" id="KW-0804">Transcription</keyword>
<sequence>MVKSQPSIRLVVTSGQDAGAQLDVGGQFKLVGRARDAHLSLSDPSVSRRHFHIHAMAGELAYVQVCGDAAPIVHANRKITAGEVKVGDSILVGKTLLLVTEASAANGSDVRRGKEVATTTIGTLLTGVAADVVGVAAIFALNQSLSAATDAAQVEAILSSWARNYAECSRIDVHAEGRAQFESADEMPILETAMPDGGTAIVAPARGAPTGWLAFHTMLASHAVSDGLRRLLVLAAALAGAQLAHLSTLQIVRDDRDALRRLAIGSAHRFLGTSPAAEELVRLIARLAASEATALLNGETGVGKTFVARLIHEAGPRKDEPLRVINCAAIPEALIERELFGHARGAFTGATADQVGVFEAAEGGTVLLDEVGELPLASQAKLLRVLEDKQFERLGSTRSIPLRARVLVATNRDLDEMAAAGTFRRDLFFRISVIKAIIPPLRERGDDVVVLAKKLLSDLASSSGRRVHDFSPEALDAIRRYPWPGNVRELRNVIEHALVMGDGPTIATSDLPEAIRGLPRAADVKASVSPSAMVVELPMNEESLQTKNREAALVVTGGNKVRAAALLGIGRTTFYRK</sequence>
<evidence type="ECO:0000313" key="7">
    <source>
        <dbReference type="EMBL" id="WXA94692.1"/>
    </source>
</evidence>
<reference evidence="7 8" key="1">
    <citation type="submission" date="2021-12" db="EMBL/GenBank/DDBJ databases">
        <title>Discovery of the Pendulisporaceae a myxobacterial family with distinct sporulation behavior and unique specialized metabolism.</title>
        <authorList>
            <person name="Garcia R."/>
            <person name="Popoff A."/>
            <person name="Bader C.D."/>
            <person name="Loehr J."/>
            <person name="Walesch S."/>
            <person name="Walt C."/>
            <person name="Boldt J."/>
            <person name="Bunk B."/>
            <person name="Haeckl F.J.F.P.J."/>
            <person name="Gunesch A.P."/>
            <person name="Birkelbach J."/>
            <person name="Nuebel U."/>
            <person name="Pietschmann T."/>
            <person name="Bach T."/>
            <person name="Mueller R."/>
        </authorList>
    </citation>
    <scope>NUCLEOTIDE SEQUENCE [LARGE SCALE GENOMIC DNA]</scope>
    <source>
        <strain evidence="7 8">MSr12523</strain>
    </source>
</reference>
<dbReference type="SUPFAM" id="SSF46689">
    <property type="entry name" value="Homeodomain-like"/>
    <property type="match status" value="1"/>
</dbReference>
<dbReference type="InterPro" id="IPR025943">
    <property type="entry name" value="Sigma_54_int_dom_ATP-bd_2"/>
</dbReference>
<dbReference type="Pfam" id="PF00158">
    <property type="entry name" value="Sigma54_activat"/>
    <property type="match status" value="1"/>
</dbReference>
<dbReference type="Pfam" id="PF02954">
    <property type="entry name" value="HTH_8"/>
    <property type="match status" value="1"/>
</dbReference>
<dbReference type="Gene3D" id="1.10.10.60">
    <property type="entry name" value="Homeodomain-like"/>
    <property type="match status" value="1"/>
</dbReference>
<name>A0ABZ2K7M1_9BACT</name>
<dbReference type="InterPro" id="IPR032030">
    <property type="entry name" value="YscD_cytoplasmic_dom"/>
</dbReference>
<dbReference type="InterPro" id="IPR025944">
    <property type="entry name" value="Sigma_54_int_dom_CS"/>
</dbReference>
<dbReference type="PROSITE" id="PS50045">
    <property type="entry name" value="SIGMA54_INTERACT_4"/>
    <property type="match status" value="1"/>
</dbReference>
<evidence type="ECO:0000256" key="5">
    <source>
        <dbReference type="ARBA" id="ARBA00023163"/>
    </source>
</evidence>
<accession>A0ABZ2K7M1</accession>